<feature type="domain" description="F-box" evidence="1">
    <location>
        <begin position="7"/>
        <end position="57"/>
    </location>
</feature>
<dbReference type="AlphaFoldDB" id="A0A814I487"/>
<gene>
    <name evidence="3" type="ORF">JBS370_LOCUS24140</name>
    <name evidence="2" type="ORF">ZHD862_LOCUS13413</name>
</gene>
<evidence type="ECO:0000259" key="1">
    <source>
        <dbReference type="PROSITE" id="PS50181"/>
    </source>
</evidence>
<evidence type="ECO:0000313" key="2">
    <source>
        <dbReference type="EMBL" id="CAF1018581.1"/>
    </source>
</evidence>
<dbReference type="InterPro" id="IPR001810">
    <property type="entry name" value="F-box_dom"/>
</dbReference>
<dbReference type="Proteomes" id="UP000663864">
    <property type="component" value="Unassembled WGS sequence"/>
</dbReference>
<dbReference type="SUPFAM" id="SSF52047">
    <property type="entry name" value="RNI-like"/>
    <property type="match status" value="1"/>
</dbReference>
<organism evidence="2 4">
    <name type="scientific">Rotaria sordida</name>
    <dbReference type="NCBI Taxonomy" id="392033"/>
    <lineage>
        <taxon>Eukaryota</taxon>
        <taxon>Metazoa</taxon>
        <taxon>Spiralia</taxon>
        <taxon>Gnathifera</taxon>
        <taxon>Rotifera</taxon>
        <taxon>Eurotatoria</taxon>
        <taxon>Bdelloidea</taxon>
        <taxon>Philodinida</taxon>
        <taxon>Philodinidae</taxon>
        <taxon>Rotaria</taxon>
    </lineage>
</organism>
<proteinExistence type="predicted"/>
<name>A0A814I487_9BILA</name>
<evidence type="ECO:0000313" key="3">
    <source>
        <dbReference type="EMBL" id="CAF3961942.1"/>
    </source>
</evidence>
<protein>
    <recommendedName>
        <fullName evidence="1">F-box domain-containing protein</fullName>
    </recommendedName>
</protein>
<comment type="caution">
    <text evidence="2">The sequence shown here is derived from an EMBL/GenBank/DDBJ whole genome shotgun (WGS) entry which is preliminary data.</text>
</comment>
<evidence type="ECO:0000313" key="4">
    <source>
        <dbReference type="Proteomes" id="UP000663864"/>
    </source>
</evidence>
<dbReference type="EMBL" id="CAJNOT010000551">
    <property type="protein sequence ID" value="CAF1018581.1"/>
    <property type="molecule type" value="Genomic_DNA"/>
</dbReference>
<dbReference type="EMBL" id="CAJOBD010003695">
    <property type="protein sequence ID" value="CAF3961942.1"/>
    <property type="molecule type" value="Genomic_DNA"/>
</dbReference>
<reference evidence="2" key="1">
    <citation type="submission" date="2021-02" db="EMBL/GenBank/DDBJ databases">
        <authorList>
            <person name="Nowell W R."/>
        </authorList>
    </citation>
    <scope>NUCLEOTIDE SEQUENCE</scope>
</reference>
<accession>A0A814I487</accession>
<dbReference type="Proteomes" id="UP000663836">
    <property type="component" value="Unassembled WGS sequence"/>
</dbReference>
<dbReference type="PROSITE" id="PS50181">
    <property type="entry name" value="FBOX"/>
    <property type="match status" value="1"/>
</dbReference>
<sequence length="588" mass="69536">MSEMQVMMKFEFLPNEIQMECYKYLNAPDIFDSFDQLNYRFYKLIRNIPLHVDFQYVSKSSFDNFCRKIILNPENLKQIYSLHLSNKEMYGQIEAFLSIFTFNEFSNLQSLILTQVKEINMNKLKSMLILIPKLYSLRLIDCNIPNSEIMAVLTISKLRILSIRSLYFVPLAKNETSVITNLTVFGCLLSDLYRLFQYAPLLKYLNVGRLPDCHEVIGRGEDFINNYAFHLRQLIIDEYGYEFEDFEIFVKQIPNLKSLIISAYDNIDIIDASRWEHLIKSSLPHLHIFKFKFYYSQYGKSIIADQFNQFQSDFWLKQHHWYTEYSLKESLGRTTALIYTLPCIADRFELKLDINRYYNKLINNFDVFHNIKYLSLDSEILSKECHYYFSNVTSLILKCKSNLFKRDSDRILLKAKHIKSLKMIVNLYNLKHLDISFLCKIESSTILLEILKQSPNLSSISVDPNYLLSLFSDNELCKYLNKMIKKLDMLIPSLDKFSKIEQFCKIFSNIEQLKCNITQLDDLLFLLNNLSKLSILKVSDTSTNKFIYKFKDEASKLNIVYYLRSYNDNSYDKICNLDLSIWIGKKTN</sequence>
<dbReference type="InterPro" id="IPR032675">
    <property type="entry name" value="LRR_dom_sf"/>
</dbReference>
<dbReference type="Gene3D" id="3.80.10.10">
    <property type="entry name" value="Ribonuclease Inhibitor"/>
    <property type="match status" value="1"/>
</dbReference>